<protein>
    <submittedName>
        <fullName evidence="1">Uncharacterized protein</fullName>
    </submittedName>
</protein>
<sequence>MSKIDPLFPSILFPDFKKDMKQIFESKIIALVLKLMRLDPGSLQAVLFRQIPISVVGDVSGIAYGKKFYMYKKLLICKSNTITVHTLFKYLNFFAFGPCTTHAQNPLVQEGDGFTNDLEDAMLAFHKSASNIQVVEIEAHPIVPAEACSKGSMSALSNLDSDTNLGLEVSFAILLLIALTGFLNHHYHFISQIRDWVSLPASQHNG</sequence>
<evidence type="ECO:0000313" key="2">
    <source>
        <dbReference type="Proteomes" id="UP000008063"/>
    </source>
</evidence>
<dbReference type="HOGENOM" id="CLU_1332645_0_0_1"/>
<dbReference type="Proteomes" id="UP000008063">
    <property type="component" value="Unassembled WGS sequence"/>
</dbReference>
<keyword evidence="2" id="KW-1185">Reference proteome</keyword>
<name>F8PX71_SERL3</name>
<dbReference type="OrthoDB" id="3231188at2759"/>
<organism evidence="2">
    <name type="scientific">Serpula lacrymans var. lacrymans (strain S7.3)</name>
    <name type="common">Dry rot fungus</name>
    <dbReference type="NCBI Taxonomy" id="936435"/>
    <lineage>
        <taxon>Eukaryota</taxon>
        <taxon>Fungi</taxon>
        <taxon>Dikarya</taxon>
        <taxon>Basidiomycota</taxon>
        <taxon>Agaricomycotina</taxon>
        <taxon>Agaricomycetes</taxon>
        <taxon>Agaricomycetidae</taxon>
        <taxon>Boletales</taxon>
        <taxon>Coniophorineae</taxon>
        <taxon>Serpulaceae</taxon>
        <taxon>Serpula</taxon>
    </lineage>
</organism>
<proteinExistence type="predicted"/>
<evidence type="ECO:0000313" key="1">
    <source>
        <dbReference type="EMBL" id="EGN99346.1"/>
    </source>
</evidence>
<dbReference type="EMBL" id="GL945480">
    <property type="protein sequence ID" value="EGN99346.1"/>
    <property type="molecule type" value="Genomic_DNA"/>
</dbReference>
<accession>F8PX71</accession>
<dbReference type="InParanoid" id="F8PX71"/>
<gene>
    <name evidence="1" type="ORF">SERLA73DRAFT_152968</name>
</gene>
<dbReference type="AlphaFoldDB" id="F8PX71"/>
<reference evidence="2" key="1">
    <citation type="journal article" date="2011" name="Science">
        <title>The plant cell wall-decomposing machinery underlies the functional diversity of forest fungi.</title>
        <authorList>
            <person name="Eastwood D.C."/>
            <person name="Floudas D."/>
            <person name="Binder M."/>
            <person name="Majcherczyk A."/>
            <person name="Schneider P."/>
            <person name="Aerts A."/>
            <person name="Asiegbu F.O."/>
            <person name="Baker S.E."/>
            <person name="Barry K."/>
            <person name="Bendiksby M."/>
            <person name="Blumentritt M."/>
            <person name="Coutinho P.M."/>
            <person name="Cullen D."/>
            <person name="de Vries R.P."/>
            <person name="Gathman A."/>
            <person name="Goodell B."/>
            <person name="Henrissat B."/>
            <person name="Ihrmark K."/>
            <person name="Kauserud H."/>
            <person name="Kohler A."/>
            <person name="LaButti K."/>
            <person name="Lapidus A."/>
            <person name="Lavin J.L."/>
            <person name="Lee Y.-H."/>
            <person name="Lindquist E."/>
            <person name="Lilly W."/>
            <person name="Lucas S."/>
            <person name="Morin E."/>
            <person name="Murat C."/>
            <person name="Oguiza J.A."/>
            <person name="Park J."/>
            <person name="Pisabarro A.G."/>
            <person name="Riley R."/>
            <person name="Rosling A."/>
            <person name="Salamov A."/>
            <person name="Schmidt O."/>
            <person name="Schmutz J."/>
            <person name="Skrede I."/>
            <person name="Stenlid J."/>
            <person name="Wiebenga A."/>
            <person name="Xie X."/>
            <person name="Kuees U."/>
            <person name="Hibbett D.S."/>
            <person name="Hoffmeister D."/>
            <person name="Hoegberg N."/>
            <person name="Martin F."/>
            <person name="Grigoriev I.V."/>
            <person name="Watkinson S.C."/>
        </authorList>
    </citation>
    <scope>NUCLEOTIDE SEQUENCE [LARGE SCALE GENOMIC DNA]</scope>
    <source>
        <strain evidence="2">strain S7.3</strain>
    </source>
</reference>